<reference evidence="2" key="1">
    <citation type="submission" date="2020-05" db="EMBL/GenBank/DDBJ databases">
        <authorList>
            <person name="Chiriac C."/>
            <person name="Salcher M."/>
            <person name="Ghai R."/>
            <person name="Kavagutti S V."/>
        </authorList>
    </citation>
    <scope>NUCLEOTIDE SEQUENCE</scope>
</reference>
<dbReference type="PANTHER" id="PTHR39338">
    <property type="entry name" value="BLL5662 PROTEIN-RELATED"/>
    <property type="match status" value="1"/>
</dbReference>
<dbReference type="PANTHER" id="PTHR39338:SF6">
    <property type="entry name" value="BLL5662 PROTEIN"/>
    <property type="match status" value="1"/>
</dbReference>
<dbReference type="InterPro" id="IPR002035">
    <property type="entry name" value="VWF_A"/>
</dbReference>
<dbReference type="CDD" id="cd00198">
    <property type="entry name" value="vWFA"/>
    <property type="match status" value="1"/>
</dbReference>
<dbReference type="SMART" id="SM00327">
    <property type="entry name" value="VWA"/>
    <property type="match status" value="1"/>
</dbReference>
<dbReference type="AlphaFoldDB" id="A0A6J5ZMP6"/>
<accession>A0A6J5ZMP6</accession>
<evidence type="ECO:0000259" key="1">
    <source>
        <dbReference type="SMART" id="SM00327"/>
    </source>
</evidence>
<gene>
    <name evidence="2" type="ORF">UFOPK3770_01065</name>
</gene>
<dbReference type="EMBL" id="CAESAJ010000134">
    <property type="protein sequence ID" value="CAB4342269.1"/>
    <property type="molecule type" value="Genomic_DNA"/>
</dbReference>
<dbReference type="PIRSF" id="PIRSF010256">
    <property type="entry name" value="CoxE_vWa"/>
    <property type="match status" value="1"/>
</dbReference>
<proteinExistence type="predicted"/>
<dbReference type="Pfam" id="PF05762">
    <property type="entry name" value="VWA_CoxE"/>
    <property type="match status" value="1"/>
</dbReference>
<protein>
    <submittedName>
        <fullName evidence="2">Unannotated protein</fullName>
    </submittedName>
</protein>
<dbReference type="SUPFAM" id="SSF53300">
    <property type="entry name" value="vWA-like"/>
    <property type="match status" value="1"/>
</dbReference>
<dbReference type="InterPro" id="IPR036465">
    <property type="entry name" value="vWFA_dom_sf"/>
</dbReference>
<name>A0A6J5ZMP6_9ZZZZ</name>
<organism evidence="2">
    <name type="scientific">freshwater metagenome</name>
    <dbReference type="NCBI Taxonomy" id="449393"/>
    <lineage>
        <taxon>unclassified sequences</taxon>
        <taxon>metagenomes</taxon>
        <taxon>ecological metagenomes</taxon>
    </lineage>
</organism>
<dbReference type="Gene3D" id="3.40.50.410">
    <property type="entry name" value="von Willebrand factor, type A domain"/>
    <property type="match status" value="1"/>
</dbReference>
<evidence type="ECO:0000313" key="2">
    <source>
        <dbReference type="EMBL" id="CAB4342269.1"/>
    </source>
</evidence>
<sequence>MTSSLSLSEYDFDELFVEFGQDLRNHGLIIGTDDVMTFCASLTQLDPTQIMDVYWAGRATLVRKKESVPVYNERFQVFFFDLPETGADPRKLKIKSSAVAGTTLEVPNVEQNPPGVENEDESKMGYMASASDIWRNKDFAECSPEEINRFRRLISLLRLSPPKRRTFRQQPADRGSMLDMRRMTRETMRALGEPRDLIYSQRKEKLRPVVFVLDVSGSMADYSRNLLQLAYSARRANTKVEVFCFGTRLTRITKSLDKRSPDDAMRLAGEQVLDWDGGTRIGDCLSILVKESRRARLGRGAIIVVCSDGLDQGDPAVLEKAMKTLSRLAYRIIWVNPHKGDVVDFKPNTLGMMIADPYIDQMFSGHNFASLAEFAGQLAKVR</sequence>
<dbReference type="InterPro" id="IPR011195">
    <property type="entry name" value="UCP010256"/>
</dbReference>
<dbReference type="InterPro" id="IPR008912">
    <property type="entry name" value="Uncharacterised_CoxE"/>
</dbReference>
<feature type="domain" description="VWFA" evidence="1">
    <location>
        <begin position="206"/>
        <end position="372"/>
    </location>
</feature>